<dbReference type="PANTHER" id="PTHR13523:SF2">
    <property type="entry name" value="COILED-COIL-HELIX-COILED-COIL-HELIX DOMAIN CONTAINING 2, ISOFORM A-RELATED"/>
    <property type="match status" value="1"/>
</dbReference>
<evidence type="ECO:0000256" key="1">
    <source>
        <dbReference type="ARBA" id="ARBA00023157"/>
    </source>
</evidence>
<dbReference type="InterPro" id="IPR009069">
    <property type="entry name" value="Cys_alpha_HP_mot_SF"/>
</dbReference>
<feature type="compositionally biased region" description="Low complexity" evidence="2">
    <location>
        <begin position="30"/>
        <end position="48"/>
    </location>
</feature>
<dbReference type="AlphaFoldDB" id="A0A7S3ZZZ5"/>
<accession>A0A7S3ZZZ5</accession>
<keyword evidence="6" id="KW-1185">Reference proteome</keyword>
<evidence type="ECO:0000313" key="6">
    <source>
        <dbReference type="Proteomes" id="UP000789595"/>
    </source>
</evidence>
<keyword evidence="1" id="KW-1015">Disulfide bond</keyword>
<dbReference type="SUPFAM" id="SSF47072">
    <property type="entry name" value="Cysteine alpha-hairpin motif"/>
    <property type="match status" value="1"/>
</dbReference>
<feature type="domain" description="CHCH" evidence="3">
    <location>
        <begin position="104"/>
        <end position="138"/>
    </location>
</feature>
<dbReference type="EMBL" id="HBIW01017469">
    <property type="protein sequence ID" value="CAE0699623.1"/>
    <property type="molecule type" value="Transcribed_RNA"/>
</dbReference>
<name>A0A7S3ZZZ5_9STRA</name>
<evidence type="ECO:0000259" key="3">
    <source>
        <dbReference type="Pfam" id="PF06747"/>
    </source>
</evidence>
<dbReference type="InterPro" id="IPR010625">
    <property type="entry name" value="CHCH"/>
</dbReference>
<feature type="region of interest" description="Disordered" evidence="2">
    <location>
        <begin position="1"/>
        <end position="48"/>
    </location>
</feature>
<feature type="region of interest" description="Disordered" evidence="2">
    <location>
        <begin position="77"/>
        <end position="96"/>
    </location>
</feature>
<feature type="compositionally biased region" description="Low complexity" evidence="2">
    <location>
        <begin position="85"/>
        <end position="96"/>
    </location>
</feature>
<dbReference type="GO" id="GO:0005634">
    <property type="term" value="C:nucleus"/>
    <property type="evidence" value="ECO:0007669"/>
    <property type="project" value="TreeGrafter"/>
</dbReference>
<dbReference type="PANTHER" id="PTHR13523">
    <property type="entry name" value="COILED-COIL-HELIX-COILED-COIL-HELIX DOMAIN CONTAINING 2/NUR77"/>
    <property type="match status" value="1"/>
</dbReference>
<sequence length="144" mass="14574">MGRGGRRGGGGMMRRPPPPAPRRQAPPPAQRRSASTAPAQQQSGGMLSGLMGTMAQGFAFGTGSSIARGAVGAAGDALFGGSSEQAAQPAAQQAAAAPAAQDACAVDKRAFYQCLETSNGDADKCSDLFRALSMCQENAKWQSA</sequence>
<proteinExistence type="predicted"/>
<dbReference type="InterPro" id="IPR055304">
    <property type="entry name" value="CHCHD2/10-like"/>
</dbReference>
<organism evidence="4">
    <name type="scientific">Pelagomonas calceolata</name>
    <dbReference type="NCBI Taxonomy" id="35677"/>
    <lineage>
        <taxon>Eukaryota</taxon>
        <taxon>Sar</taxon>
        <taxon>Stramenopiles</taxon>
        <taxon>Ochrophyta</taxon>
        <taxon>Pelagophyceae</taxon>
        <taxon>Pelagomonadales</taxon>
        <taxon>Pelagomonadaceae</taxon>
        <taxon>Pelagomonas</taxon>
    </lineage>
</organism>
<evidence type="ECO:0000313" key="4">
    <source>
        <dbReference type="EMBL" id="CAE0699623.1"/>
    </source>
</evidence>
<evidence type="ECO:0000256" key="2">
    <source>
        <dbReference type="SAM" id="MobiDB-lite"/>
    </source>
</evidence>
<dbReference type="OrthoDB" id="1106148at2759"/>
<dbReference type="EMBL" id="CAKKNE010000003">
    <property type="protein sequence ID" value="CAH0371779.1"/>
    <property type="molecule type" value="Genomic_DNA"/>
</dbReference>
<dbReference type="GO" id="GO:0005739">
    <property type="term" value="C:mitochondrion"/>
    <property type="evidence" value="ECO:0007669"/>
    <property type="project" value="TreeGrafter"/>
</dbReference>
<evidence type="ECO:0000313" key="5">
    <source>
        <dbReference type="EMBL" id="CAH0371779.1"/>
    </source>
</evidence>
<dbReference type="GO" id="GO:0007005">
    <property type="term" value="P:mitochondrion organization"/>
    <property type="evidence" value="ECO:0007669"/>
    <property type="project" value="InterPro"/>
</dbReference>
<reference evidence="5" key="2">
    <citation type="submission" date="2021-11" db="EMBL/GenBank/DDBJ databases">
        <authorList>
            <consortium name="Genoscope - CEA"/>
            <person name="William W."/>
        </authorList>
    </citation>
    <scope>NUCLEOTIDE SEQUENCE</scope>
</reference>
<dbReference type="Proteomes" id="UP000789595">
    <property type="component" value="Unassembled WGS sequence"/>
</dbReference>
<feature type="compositionally biased region" description="Pro residues" evidence="2">
    <location>
        <begin position="15"/>
        <end position="29"/>
    </location>
</feature>
<protein>
    <recommendedName>
        <fullName evidence="3">CHCH domain-containing protein</fullName>
    </recommendedName>
</protein>
<dbReference type="Pfam" id="PF06747">
    <property type="entry name" value="CHCH"/>
    <property type="match status" value="1"/>
</dbReference>
<reference evidence="4" key="1">
    <citation type="submission" date="2021-01" db="EMBL/GenBank/DDBJ databases">
        <authorList>
            <person name="Corre E."/>
            <person name="Pelletier E."/>
            <person name="Niang G."/>
            <person name="Scheremetjew M."/>
            <person name="Finn R."/>
            <person name="Kale V."/>
            <person name="Holt S."/>
            <person name="Cochrane G."/>
            <person name="Meng A."/>
            <person name="Brown T."/>
            <person name="Cohen L."/>
        </authorList>
    </citation>
    <scope>NUCLEOTIDE SEQUENCE</scope>
    <source>
        <strain evidence="4">CCMP1756</strain>
    </source>
</reference>
<gene>
    <name evidence="4" type="ORF">PCAL00307_LOCUS15059</name>
    <name evidence="5" type="ORF">PECAL_3P17310</name>
</gene>